<dbReference type="EMBL" id="CAFZ01000027">
    <property type="protein sequence ID" value="CCA68183.1"/>
    <property type="molecule type" value="Genomic_DNA"/>
</dbReference>
<dbReference type="PANTHER" id="PTHR14464">
    <property type="entry name" value="EXONUCLEASE V"/>
    <property type="match status" value="1"/>
</dbReference>
<protein>
    <submittedName>
        <fullName evidence="3">Uncharacterized protein</fullName>
    </submittedName>
</protein>
<reference evidence="3 4" key="1">
    <citation type="journal article" date="2011" name="PLoS Pathog.">
        <title>Endophytic Life Strategies Decoded by Genome and Transcriptome Analyses of the Mutualistic Root Symbiont Piriformospora indica.</title>
        <authorList>
            <person name="Zuccaro A."/>
            <person name="Lahrmann U."/>
            <person name="Guldener U."/>
            <person name="Langen G."/>
            <person name="Pfiffi S."/>
            <person name="Biedenkopf D."/>
            <person name="Wong P."/>
            <person name="Samans B."/>
            <person name="Grimm C."/>
            <person name="Basiewicz M."/>
            <person name="Murat C."/>
            <person name="Martin F."/>
            <person name="Kogel K.H."/>
        </authorList>
    </citation>
    <scope>NUCLEOTIDE SEQUENCE [LARGE SCALE GENOMIC DNA]</scope>
    <source>
        <strain evidence="3 4">DSM 11827</strain>
    </source>
</reference>
<feature type="compositionally biased region" description="Basic and acidic residues" evidence="2">
    <location>
        <begin position="544"/>
        <end position="554"/>
    </location>
</feature>
<comment type="caution">
    <text evidence="3">The sequence shown here is derived from an EMBL/GenBank/DDBJ whole genome shotgun (WGS) entry which is preliminary data.</text>
</comment>
<dbReference type="OrthoDB" id="3178358at2759"/>
<dbReference type="PANTHER" id="PTHR14464:SF4">
    <property type="entry name" value="EXONUCLEASE V"/>
    <property type="match status" value="1"/>
</dbReference>
<evidence type="ECO:0000313" key="3">
    <source>
        <dbReference type="EMBL" id="CCA68183.1"/>
    </source>
</evidence>
<organism evidence="3 4">
    <name type="scientific">Serendipita indica (strain DSM 11827)</name>
    <name type="common">Root endophyte fungus</name>
    <name type="synonym">Piriformospora indica</name>
    <dbReference type="NCBI Taxonomy" id="1109443"/>
    <lineage>
        <taxon>Eukaryota</taxon>
        <taxon>Fungi</taxon>
        <taxon>Dikarya</taxon>
        <taxon>Basidiomycota</taxon>
        <taxon>Agaricomycotina</taxon>
        <taxon>Agaricomycetes</taxon>
        <taxon>Sebacinales</taxon>
        <taxon>Serendipitaceae</taxon>
        <taxon>Serendipita</taxon>
    </lineage>
</organism>
<evidence type="ECO:0000256" key="2">
    <source>
        <dbReference type="SAM" id="MobiDB-lite"/>
    </source>
</evidence>
<dbReference type="GO" id="GO:0045145">
    <property type="term" value="F:single-stranded DNA 5'-3' DNA exonuclease activity"/>
    <property type="evidence" value="ECO:0007669"/>
    <property type="project" value="InterPro"/>
</dbReference>
<sequence>MSCSRPVPEKRTKYVPRAMLVGKPLVPKTALPNSPSETLARSVNKSSYAIGAVARTICPQKFVLDQTSRENVLFTSRAQQGIDAHQELLKKPVRQEHEYQHLKPSTDEEEAAFLFAYLPQRVNNLVKDNKVGEFPVFGYLFDRPFSGAVDEIRLDRGTPNPTVIVNELKTTVKANIGDWSRAGAEMQATLYLYFLRQMMDKSQPFDFDTYFLARGLKPKRPFSSEYAIDLLEKMIPAMRRPTSSIDPRPIDLRDLGRRWNHYIQTLPKFTFPDYTLLTVVRLHEISKVPGFGKFGHAETTKTPYSIEKVMNGIKPLIDILDGHKGMHGPPTELRGLCNTCGHKKSCLVRPKSPPGHGRAIKVLRPNPVAPNKPDKATTAAANVYKYWAETFTAPRQPKSSKVAKADAKPKRAHVEDPSWDRKLQQIHSANQRRILRQQLKSREEAVRNSKDSDMFTGVVPYSAPKSTDLVKVAPLSPSNKRSRLRRRRGVTPLSLARLVPRQPVIPKYVEDTWKYEFPTNSNLMAQLEPSNILVTPADAGQPTDADREAEEREARRAKRRRERAENQADVP</sequence>
<proteinExistence type="inferred from homology"/>
<evidence type="ECO:0000256" key="1">
    <source>
        <dbReference type="ARBA" id="ARBA00009797"/>
    </source>
</evidence>
<dbReference type="GO" id="GO:0036297">
    <property type="term" value="P:interstrand cross-link repair"/>
    <property type="evidence" value="ECO:0007669"/>
    <property type="project" value="TreeGrafter"/>
</dbReference>
<feature type="region of interest" description="Disordered" evidence="2">
    <location>
        <begin position="530"/>
        <end position="571"/>
    </location>
</feature>
<dbReference type="GO" id="GO:0005634">
    <property type="term" value="C:nucleus"/>
    <property type="evidence" value="ECO:0007669"/>
    <property type="project" value="TreeGrafter"/>
</dbReference>
<dbReference type="Proteomes" id="UP000007148">
    <property type="component" value="Unassembled WGS sequence"/>
</dbReference>
<comment type="similarity">
    <text evidence="1">Belongs to the EXO5 family.</text>
</comment>
<dbReference type="HOGENOM" id="CLU_477436_0_0_1"/>
<accession>G4TA53</accession>
<feature type="compositionally biased region" description="Basic and acidic residues" evidence="2">
    <location>
        <begin position="403"/>
        <end position="419"/>
    </location>
</feature>
<feature type="region of interest" description="Disordered" evidence="2">
    <location>
        <begin position="395"/>
        <end position="419"/>
    </location>
</feature>
<dbReference type="AlphaFoldDB" id="G4TA53"/>
<feature type="compositionally biased region" description="Basic and acidic residues" evidence="2">
    <location>
        <begin position="562"/>
        <end position="571"/>
    </location>
</feature>
<keyword evidence="4" id="KW-1185">Reference proteome</keyword>
<dbReference type="InParanoid" id="G4TA53"/>
<evidence type="ECO:0000313" key="4">
    <source>
        <dbReference type="Proteomes" id="UP000007148"/>
    </source>
</evidence>
<dbReference type="InterPro" id="IPR019190">
    <property type="entry name" value="EXOV"/>
</dbReference>
<name>G4TA53_SERID</name>
<gene>
    <name evidence="3" type="ORF">PIIN_02049</name>
</gene>